<organism evidence="2 3">
    <name type="scientific">Panicum virgatum</name>
    <name type="common">Blackwell switchgrass</name>
    <dbReference type="NCBI Taxonomy" id="38727"/>
    <lineage>
        <taxon>Eukaryota</taxon>
        <taxon>Viridiplantae</taxon>
        <taxon>Streptophyta</taxon>
        <taxon>Embryophyta</taxon>
        <taxon>Tracheophyta</taxon>
        <taxon>Spermatophyta</taxon>
        <taxon>Magnoliopsida</taxon>
        <taxon>Liliopsida</taxon>
        <taxon>Poales</taxon>
        <taxon>Poaceae</taxon>
        <taxon>PACMAD clade</taxon>
        <taxon>Panicoideae</taxon>
        <taxon>Panicodae</taxon>
        <taxon>Paniceae</taxon>
        <taxon>Panicinae</taxon>
        <taxon>Panicum</taxon>
        <taxon>Panicum sect. Hiantes</taxon>
    </lineage>
</organism>
<dbReference type="EMBL" id="CM029038">
    <property type="protein sequence ID" value="KAG2651597.1"/>
    <property type="molecule type" value="Genomic_DNA"/>
</dbReference>
<protein>
    <submittedName>
        <fullName evidence="2">Uncharacterized protein</fullName>
    </submittedName>
</protein>
<comment type="caution">
    <text evidence="2">The sequence shown here is derived from an EMBL/GenBank/DDBJ whole genome shotgun (WGS) entry which is preliminary data.</text>
</comment>
<name>A0A8T0WYV3_PANVG</name>
<gene>
    <name evidence="2" type="ORF">PVAP13_1NG291619</name>
</gene>
<evidence type="ECO:0000313" key="3">
    <source>
        <dbReference type="Proteomes" id="UP000823388"/>
    </source>
</evidence>
<sequence>MEASAVAATSAVCDAERAARHRPDASGPRRIAASAPALSPLPLPWSWSAMYSPTGRAGGSARCTISPSPRGSAPRHGQPSQRLAQLAARLASSSPHRGRVLPVTPHRCSAY</sequence>
<dbReference type="Proteomes" id="UP000823388">
    <property type="component" value="Chromosome 1N"/>
</dbReference>
<feature type="compositionally biased region" description="Basic and acidic residues" evidence="1">
    <location>
        <begin position="14"/>
        <end position="24"/>
    </location>
</feature>
<dbReference type="AlphaFoldDB" id="A0A8T0WYV3"/>
<keyword evidence="3" id="KW-1185">Reference proteome</keyword>
<reference evidence="2" key="1">
    <citation type="submission" date="2020-05" db="EMBL/GenBank/DDBJ databases">
        <title>WGS assembly of Panicum virgatum.</title>
        <authorList>
            <person name="Lovell J.T."/>
            <person name="Jenkins J."/>
            <person name="Shu S."/>
            <person name="Juenger T.E."/>
            <person name="Schmutz J."/>
        </authorList>
    </citation>
    <scope>NUCLEOTIDE SEQUENCE</scope>
    <source>
        <strain evidence="2">AP13</strain>
    </source>
</reference>
<feature type="compositionally biased region" description="Low complexity" evidence="1">
    <location>
        <begin position="78"/>
        <end position="95"/>
    </location>
</feature>
<evidence type="ECO:0000256" key="1">
    <source>
        <dbReference type="SAM" id="MobiDB-lite"/>
    </source>
</evidence>
<proteinExistence type="predicted"/>
<evidence type="ECO:0000313" key="2">
    <source>
        <dbReference type="EMBL" id="KAG2651597.1"/>
    </source>
</evidence>
<feature type="region of interest" description="Disordered" evidence="1">
    <location>
        <begin position="53"/>
        <end position="111"/>
    </location>
</feature>
<accession>A0A8T0WYV3</accession>
<feature type="region of interest" description="Disordered" evidence="1">
    <location>
        <begin position="1"/>
        <end position="33"/>
    </location>
</feature>